<dbReference type="Proteomes" id="UP000076420">
    <property type="component" value="Unassembled WGS sequence"/>
</dbReference>
<proteinExistence type="predicted"/>
<evidence type="ECO:0000313" key="3">
    <source>
        <dbReference type="Proteomes" id="UP000076420"/>
    </source>
</evidence>
<gene>
    <name evidence="2" type="primary">106056053</name>
</gene>
<feature type="signal peptide" evidence="1">
    <location>
        <begin position="1"/>
        <end position="19"/>
    </location>
</feature>
<accession>A0A2C9LCC9</accession>
<feature type="chain" id="PRO_5012541975" description="TNFR-Cys domain-containing protein" evidence="1">
    <location>
        <begin position="20"/>
        <end position="246"/>
    </location>
</feature>
<evidence type="ECO:0000256" key="1">
    <source>
        <dbReference type="SAM" id="SignalP"/>
    </source>
</evidence>
<dbReference type="Gene3D" id="2.10.50.10">
    <property type="entry name" value="Tumor Necrosis Factor Receptor, subunit A, domain 2"/>
    <property type="match status" value="1"/>
</dbReference>
<evidence type="ECO:0000313" key="2">
    <source>
        <dbReference type="EnsemblMetazoa" id="BGLB029522-PA"/>
    </source>
</evidence>
<dbReference type="EnsemblMetazoa" id="BGLB029522-RA">
    <property type="protein sequence ID" value="BGLB029522-PA"/>
    <property type="gene ID" value="BGLB029522"/>
</dbReference>
<dbReference type="SUPFAM" id="SSF57184">
    <property type="entry name" value="Growth factor receptor domain"/>
    <property type="match status" value="1"/>
</dbReference>
<keyword evidence="1" id="KW-0732">Signal</keyword>
<dbReference type="KEGG" id="bgt:106056053"/>
<sequence length="246" mass="27224">MKSMNVAILFVSQLVIASSSSPDHGYKSTCDPGIPSRVPDHSEAKLGADRFYPSCEEGQYLVSDTCVTCEDGTFMTKKMADDRTHQKCLKCSEPGMYEIIAEQCTRTRDAKIMCEDEFYRLEEPGIPCRSSCARCDVCGVGRNMFKNFKGRECGGYKNTICCAYQDTVVVDDQCVNVTTVSSSTTTTTTTTTTSESPSFIWREPMQAQFVAVGAVKGDASALKTDRFYFVCAFNSLILVLVFKVFH</sequence>
<dbReference type="InterPro" id="IPR009030">
    <property type="entry name" value="Growth_fac_rcpt_cys_sf"/>
</dbReference>
<protein>
    <recommendedName>
        <fullName evidence="4">TNFR-Cys domain-containing protein</fullName>
    </recommendedName>
</protein>
<dbReference type="OrthoDB" id="9949242at2759"/>
<evidence type="ECO:0008006" key="4">
    <source>
        <dbReference type="Google" id="ProtNLM"/>
    </source>
</evidence>
<name>A0A2C9LCC9_BIOGL</name>
<dbReference type="VEuPathDB" id="VectorBase:BGLAX_049057"/>
<organism evidence="2 3">
    <name type="scientific">Biomphalaria glabrata</name>
    <name type="common">Bloodfluke planorb</name>
    <name type="synonym">Freshwater snail</name>
    <dbReference type="NCBI Taxonomy" id="6526"/>
    <lineage>
        <taxon>Eukaryota</taxon>
        <taxon>Metazoa</taxon>
        <taxon>Spiralia</taxon>
        <taxon>Lophotrochozoa</taxon>
        <taxon>Mollusca</taxon>
        <taxon>Gastropoda</taxon>
        <taxon>Heterobranchia</taxon>
        <taxon>Euthyneura</taxon>
        <taxon>Panpulmonata</taxon>
        <taxon>Hygrophila</taxon>
        <taxon>Lymnaeoidea</taxon>
        <taxon>Planorbidae</taxon>
        <taxon>Biomphalaria</taxon>
    </lineage>
</organism>
<dbReference type="VEuPathDB" id="VectorBase:BGLB029522"/>
<reference evidence="2" key="1">
    <citation type="submission" date="2020-05" db="UniProtKB">
        <authorList>
            <consortium name="EnsemblMetazoa"/>
        </authorList>
    </citation>
    <scope>IDENTIFICATION</scope>
    <source>
        <strain evidence="2">BB02</strain>
    </source>
</reference>
<dbReference type="AlphaFoldDB" id="A0A2C9LCC9"/>